<dbReference type="AlphaFoldDB" id="A0A7S0F324"/>
<evidence type="ECO:0000259" key="4">
    <source>
        <dbReference type="Pfam" id="PF13847"/>
    </source>
</evidence>
<proteinExistence type="inferred from homology"/>
<dbReference type="CDD" id="cd02440">
    <property type="entry name" value="AdoMet_MTases"/>
    <property type="match status" value="1"/>
</dbReference>
<name>A0A7S0F324_9CRYP</name>
<dbReference type="InterPro" id="IPR051419">
    <property type="entry name" value="Lys/N-term_MeTrsfase_sf"/>
</dbReference>
<evidence type="ECO:0000256" key="2">
    <source>
        <dbReference type="ARBA" id="ARBA00022603"/>
    </source>
</evidence>
<reference evidence="5" key="1">
    <citation type="submission" date="2021-01" db="EMBL/GenBank/DDBJ databases">
        <authorList>
            <person name="Corre E."/>
            <person name="Pelletier E."/>
            <person name="Niang G."/>
            <person name="Scheremetjew M."/>
            <person name="Finn R."/>
            <person name="Kale V."/>
            <person name="Holt S."/>
            <person name="Cochrane G."/>
            <person name="Meng A."/>
            <person name="Brown T."/>
            <person name="Cohen L."/>
        </authorList>
    </citation>
    <scope>NUCLEOTIDE SEQUENCE</scope>
    <source>
        <strain evidence="5">CCMP325</strain>
    </source>
</reference>
<feature type="domain" description="Methyltransferase" evidence="4">
    <location>
        <begin position="73"/>
        <end position="205"/>
    </location>
</feature>
<dbReference type="SUPFAM" id="SSF53335">
    <property type="entry name" value="S-adenosyl-L-methionine-dependent methyltransferases"/>
    <property type="match status" value="1"/>
</dbReference>
<dbReference type="InterPro" id="IPR025714">
    <property type="entry name" value="Methyltranfer_dom"/>
</dbReference>
<sequence length="234" mass="26944">MSLYSKINKFLRKFPRPPFADQNFWDKTYTQAPQGIEWGIEPGQMLRYSWTSVSKHEKKQQTSTLAEFCPKTSKLLEIGCGSSMLGFLLAQEGWSDITAVDISPIAVHQCKQKAELMGIENIDFLVADCRRLHTNFPPHSFDRIIDKGLVDALYCGGDPENSMQHVFREANRVLRPGGKMLSVQIEPLFGFLNDLRYAYISEESRKEQWNVECRRLLPLSSTAYFYIFTKQTDK</sequence>
<accession>A0A7S0F324</accession>
<evidence type="ECO:0000313" key="5">
    <source>
        <dbReference type="EMBL" id="CAD8501341.1"/>
    </source>
</evidence>
<dbReference type="EMBL" id="HBEO01029253">
    <property type="protein sequence ID" value="CAD8501341.1"/>
    <property type="molecule type" value="Transcribed_RNA"/>
</dbReference>
<evidence type="ECO:0000256" key="3">
    <source>
        <dbReference type="ARBA" id="ARBA00022679"/>
    </source>
</evidence>
<keyword evidence="3" id="KW-0808">Transferase</keyword>
<dbReference type="GO" id="GO:0008168">
    <property type="term" value="F:methyltransferase activity"/>
    <property type="evidence" value="ECO:0007669"/>
    <property type="project" value="UniProtKB-KW"/>
</dbReference>
<evidence type="ECO:0000256" key="1">
    <source>
        <dbReference type="ARBA" id="ARBA00008361"/>
    </source>
</evidence>
<protein>
    <recommendedName>
        <fullName evidence="4">Methyltransferase domain-containing protein</fullName>
    </recommendedName>
</protein>
<dbReference type="Gene3D" id="3.40.50.150">
    <property type="entry name" value="Vaccinia Virus protein VP39"/>
    <property type="match status" value="1"/>
</dbReference>
<dbReference type="GO" id="GO:0032259">
    <property type="term" value="P:methylation"/>
    <property type="evidence" value="ECO:0007669"/>
    <property type="project" value="UniProtKB-KW"/>
</dbReference>
<keyword evidence="2" id="KW-0489">Methyltransferase</keyword>
<comment type="similarity">
    <text evidence="1">Belongs to the methyltransferase superfamily.</text>
</comment>
<dbReference type="PANTHER" id="PTHR12176:SF79">
    <property type="entry name" value="METHYLTRANSFERASE TYPE 11 DOMAIN-CONTAINING PROTEIN"/>
    <property type="match status" value="1"/>
</dbReference>
<dbReference type="Pfam" id="PF13847">
    <property type="entry name" value="Methyltransf_31"/>
    <property type="match status" value="1"/>
</dbReference>
<gene>
    <name evidence="5" type="ORF">HPHI1048_LOCUS19834</name>
</gene>
<dbReference type="InterPro" id="IPR029063">
    <property type="entry name" value="SAM-dependent_MTases_sf"/>
</dbReference>
<organism evidence="5">
    <name type="scientific">Hanusia phi</name>
    <dbReference type="NCBI Taxonomy" id="3032"/>
    <lineage>
        <taxon>Eukaryota</taxon>
        <taxon>Cryptophyceae</taxon>
        <taxon>Pyrenomonadales</taxon>
        <taxon>Geminigeraceae</taxon>
        <taxon>Hanusia</taxon>
    </lineage>
</organism>
<dbReference type="PANTHER" id="PTHR12176">
    <property type="entry name" value="SAM-DEPENDENT METHYLTRANSFERASE SUPERFAMILY PROTEIN"/>
    <property type="match status" value="1"/>
</dbReference>